<keyword evidence="4 9" id="KW-0813">Transport</keyword>
<dbReference type="GeneID" id="3703309"/>
<dbReference type="Proteomes" id="UP000002698">
    <property type="component" value="Chromosome"/>
</dbReference>
<dbReference type="Pfam" id="PF01384">
    <property type="entry name" value="PHO4"/>
    <property type="match status" value="1"/>
</dbReference>
<dbReference type="AlphaFoldDB" id="A0A1U7EUQ6"/>
<comment type="function">
    <text evidence="1">Potential transporter for phosphate.</text>
</comment>
<feature type="transmembrane region" description="Helical" evidence="9">
    <location>
        <begin position="358"/>
        <end position="380"/>
    </location>
</feature>
<feature type="transmembrane region" description="Helical" evidence="9">
    <location>
        <begin position="254"/>
        <end position="287"/>
    </location>
</feature>
<sequence length="383" mass="39052">MELLLLVGILVAVFVGYNIGGATTAPAFGPAVGAGVLSKVAAAALMTVFFLAGGWTLGREVVDTLGEGIVPGELFTLEASIVVLFFIGFALFISNSFGVPASTSMTAVGSIAGLGLATGTLNWVTMGQIVSWWIVAPIIAFWISGVVGRYFYPTINEWVAIPDSEGNPLRGEGSRRERVGALVVIGIGCLMAFSSGASNVANAIAPLVGSGELSMNLGIIIATVAVGIGAFTIARKTLDTMGNDLTELPLTAAIVVAVISSTATAALAAIGIPASFVIIATMSIVGLGWGRATRTTRARDAVRGEETNVSVGALAADEAATVGDTGPESEQSPPIGEEDPGDIPAASDLFDPKTTGRVILMQNVVPAIATLGAFLVFRFVPVV</sequence>
<evidence type="ECO:0000256" key="2">
    <source>
        <dbReference type="ARBA" id="ARBA00004141"/>
    </source>
</evidence>
<dbReference type="GO" id="GO:0035435">
    <property type="term" value="P:phosphate ion transmembrane transport"/>
    <property type="evidence" value="ECO:0007669"/>
    <property type="project" value="TreeGrafter"/>
</dbReference>
<evidence type="ECO:0000256" key="7">
    <source>
        <dbReference type="ARBA" id="ARBA00022989"/>
    </source>
</evidence>
<feature type="transmembrane region" description="Helical" evidence="9">
    <location>
        <begin position="105"/>
        <end position="125"/>
    </location>
</feature>
<dbReference type="EnsemblBacteria" id="CAI48726">
    <property type="protein sequence ID" value="CAI48726"/>
    <property type="gene ID" value="NP_1270A"/>
</dbReference>
<gene>
    <name evidence="11" type="primary">tp33</name>
    <name evidence="11" type="ordered locus">NP_1270A</name>
</gene>
<keyword evidence="12" id="KW-1185">Reference proteome</keyword>
<accession>A0A1U7EUQ6</accession>
<evidence type="ECO:0000256" key="8">
    <source>
        <dbReference type="ARBA" id="ARBA00023136"/>
    </source>
</evidence>
<dbReference type="GO" id="GO:0005315">
    <property type="term" value="F:phosphate transmembrane transporter activity"/>
    <property type="evidence" value="ECO:0007669"/>
    <property type="project" value="InterPro"/>
</dbReference>
<dbReference type="PANTHER" id="PTHR11101:SF80">
    <property type="entry name" value="PHOSPHATE TRANSPORTER"/>
    <property type="match status" value="1"/>
</dbReference>
<keyword evidence="7 9" id="KW-1133">Transmembrane helix</keyword>
<keyword evidence="8 9" id="KW-0472">Membrane</keyword>
<proteinExistence type="inferred from homology"/>
<dbReference type="HOGENOM" id="CLU_015355_0_0_2"/>
<protein>
    <recommendedName>
        <fullName evidence="9">Phosphate transporter</fullName>
    </recommendedName>
</protein>
<comment type="similarity">
    <text evidence="3 9">Belongs to the inorganic phosphate transporter (PiT) (TC 2.A.20) family.</text>
</comment>
<reference evidence="11 12" key="1">
    <citation type="journal article" date="2005" name="Genome Res.">
        <title>Living with two extremes: conclusions from the genome sequence of Natronomonas pharaonis.</title>
        <authorList>
            <person name="Falb M."/>
            <person name="Pfeiffer F."/>
            <person name="Palm P."/>
            <person name="Rodewald K."/>
            <person name="Hickmann V."/>
            <person name="Tittor J."/>
            <person name="Oesterhelt D."/>
        </authorList>
    </citation>
    <scope>NUCLEOTIDE SEQUENCE [LARGE SCALE GENOMIC DNA]</scope>
    <source>
        <strain evidence="12">ATCC 35678 / DSM 2160 / CIP 103997 / JCM 8858 / NBRC 14720 / NCIMB 2260 / Gabara</strain>
    </source>
</reference>
<dbReference type="GO" id="GO:0016020">
    <property type="term" value="C:membrane"/>
    <property type="evidence" value="ECO:0007669"/>
    <property type="project" value="UniProtKB-SubCell"/>
</dbReference>
<evidence type="ECO:0000256" key="9">
    <source>
        <dbReference type="RuleBase" id="RU363058"/>
    </source>
</evidence>
<dbReference type="KEGG" id="nph:NP_1270A"/>
<feature type="transmembrane region" description="Helical" evidence="9">
    <location>
        <begin position="213"/>
        <end position="234"/>
    </location>
</feature>
<dbReference type="InterPro" id="IPR001204">
    <property type="entry name" value="Phos_transporter"/>
</dbReference>
<feature type="region of interest" description="Disordered" evidence="10">
    <location>
        <begin position="320"/>
        <end position="347"/>
    </location>
</feature>
<comment type="subcellular location">
    <subcellularLocation>
        <location evidence="2 9">Membrane</location>
        <topology evidence="2 9">Multi-pass membrane protein</topology>
    </subcellularLocation>
</comment>
<name>A0A1U7EUQ6_NATPD</name>
<dbReference type="STRING" id="348780.NP_1270A"/>
<feature type="transmembrane region" description="Helical" evidence="9">
    <location>
        <begin position="74"/>
        <end position="93"/>
    </location>
</feature>
<feature type="transmembrane region" description="Helical" evidence="9">
    <location>
        <begin position="40"/>
        <end position="62"/>
    </location>
</feature>
<feature type="transmembrane region" description="Helical" evidence="9">
    <location>
        <begin position="132"/>
        <end position="152"/>
    </location>
</feature>
<dbReference type="eggNOG" id="arCOG02267">
    <property type="taxonomic scope" value="Archaea"/>
</dbReference>
<evidence type="ECO:0000313" key="12">
    <source>
        <dbReference type="Proteomes" id="UP000002698"/>
    </source>
</evidence>
<evidence type="ECO:0000313" key="11">
    <source>
        <dbReference type="EMBL" id="CAI48726.1"/>
    </source>
</evidence>
<evidence type="ECO:0000256" key="6">
    <source>
        <dbReference type="ARBA" id="ARBA00022692"/>
    </source>
</evidence>
<organism evidence="11 12">
    <name type="scientific">Natronomonas pharaonis (strain ATCC 35678 / DSM 2160 / CIP 103997 / JCM 8858 / NBRC 14720 / NCIMB 2260 / Gabara)</name>
    <name type="common">Halobacterium pharaonis</name>
    <dbReference type="NCBI Taxonomy" id="348780"/>
    <lineage>
        <taxon>Archaea</taxon>
        <taxon>Methanobacteriati</taxon>
        <taxon>Methanobacteriota</taxon>
        <taxon>Stenosarchaea group</taxon>
        <taxon>Halobacteria</taxon>
        <taxon>Halobacteriales</taxon>
        <taxon>Natronomonadaceae</taxon>
        <taxon>Natronomonas</taxon>
    </lineage>
</organism>
<dbReference type="OrthoDB" id="101311at2157"/>
<dbReference type="RefSeq" id="WP_011322361.1">
    <property type="nucleotide sequence ID" value="NC_007426.1"/>
</dbReference>
<dbReference type="PANTHER" id="PTHR11101">
    <property type="entry name" value="PHOSPHATE TRANSPORTER"/>
    <property type="match status" value="1"/>
</dbReference>
<evidence type="ECO:0000256" key="10">
    <source>
        <dbReference type="SAM" id="MobiDB-lite"/>
    </source>
</evidence>
<evidence type="ECO:0000256" key="3">
    <source>
        <dbReference type="ARBA" id="ARBA00009916"/>
    </source>
</evidence>
<keyword evidence="5 9" id="KW-0592">Phosphate transport</keyword>
<keyword evidence="6 9" id="KW-0812">Transmembrane</keyword>
<evidence type="ECO:0000256" key="1">
    <source>
        <dbReference type="ARBA" id="ARBA00001981"/>
    </source>
</evidence>
<dbReference type="EMBL" id="CR936257">
    <property type="protein sequence ID" value="CAI48726.1"/>
    <property type="molecule type" value="Genomic_DNA"/>
</dbReference>
<feature type="transmembrane region" description="Helical" evidence="9">
    <location>
        <begin position="179"/>
        <end position="201"/>
    </location>
</feature>
<evidence type="ECO:0000256" key="4">
    <source>
        <dbReference type="ARBA" id="ARBA00022448"/>
    </source>
</evidence>
<evidence type="ECO:0000256" key="5">
    <source>
        <dbReference type="ARBA" id="ARBA00022592"/>
    </source>
</evidence>